<evidence type="ECO:0000313" key="1">
    <source>
        <dbReference type="EMBL" id="AEI07097.1"/>
    </source>
</evidence>
<sequence length="73" mass="7988">MSIETYIVVGDMMLDQILWQRFRRKTPGLIERVLDMNPGLAGLGPVIPNGTSISIPIDTPSSPAAVPVVKLWD</sequence>
<dbReference type="eggNOG" id="COG5004">
    <property type="taxonomic scope" value="Bacteria"/>
</dbReference>
<dbReference type="OrthoDB" id="8241931at2"/>
<dbReference type="HOGENOM" id="CLU_175462_2_1_5"/>
<name>B6JEG3_AFIC5</name>
<reference evidence="1 2" key="1">
    <citation type="journal article" date="2011" name="J. Bacteriol.">
        <title>Complete genome sequences of the chemolithoautotrophic Oligotropha carboxidovorans strains OM4 and OM5.</title>
        <authorList>
            <person name="Volland S."/>
            <person name="Rachinger M."/>
            <person name="Strittmatter A."/>
            <person name="Daniel R."/>
            <person name="Gottschalk G."/>
            <person name="Meyer O."/>
        </authorList>
    </citation>
    <scope>NUCLEOTIDE SEQUENCE [LARGE SCALE GENOMIC DNA]</scope>
    <source>
        <strain evidence="2">ATCC 49405 / DSM 1227 / KCTC 32145 / OM5</strain>
    </source>
</reference>
<accession>B6JEG3</accession>
<gene>
    <name evidence="1" type="ordered locus">OCA5_c24010</name>
</gene>
<dbReference type="EMBL" id="CP002826">
    <property type="protein sequence ID" value="AEI07097.1"/>
    <property type="molecule type" value="Genomic_DNA"/>
</dbReference>
<protein>
    <submittedName>
        <fullName evidence="1">Putative phage tail protein</fullName>
    </submittedName>
</protein>
<dbReference type="STRING" id="504832.OCA5_c24010"/>
<dbReference type="RefSeq" id="WP_012562757.1">
    <property type="nucleotide sequence ID" value="NC_011386.1"/>
</dbReference>
<dbReference type="KEGG" id="ocg:OCA5_c24010"/>
<keyword evidence="2" id="KW-1185">Reference proteome</keyword>
<dbReference type="KEGG" id="oca:OCAR_5597"/>
<proteinExistence type="predicted"/>
<dbReference type="AlphaFoldDB" id="B6JEG3"/>
<evidence type="ECO:0000313" key="2">
    <source>
        <dbReference type="Proteomes" id="UP000007730"/>
    </source>
</evidence>
<dbReference type="Pfam" id="PF05489">
    <property type="entry name" value="Phage_tail_X"/>
    <property type="match status" value="1"/>
</dbReference>
<organism evidence="1 2">
    <name type="scientific">Afipia carboxidovorans (strain ATCC 49405 / DSM 1227 / KCTC 32145 / OM5)</name>
    <name type="common">Oligotropha carboxidovorans</name>
    <dbReference type="NCBI Taxonomy" id="504832"/>
    <lineage>
        <taxon>Bacteria</taxon>
        <taxon>Pseudomonadati</taxon>
        <taxon>Pseudomonadota</taxon>
        <taxon>Alphaproteobacteria</taxon>
        <taxon>Hyphomicrobiales</taxon>
        <taxon>Nitrobacteraceae</taxon>
        <taxon>Afipia</taxon>
    </lineage>
</organism>
<dbReference type="Proteomes" id="UP000007730">
    <property type="component" value="Chromosome"/>
</dbReference>
<dbReference type="InterPro" id="IPR008861">
    <property type="entry name" value="GpX-like"/>
</dbReference>